<keyword evidence="1" id="KW-0597">Phosphoprotein</keyword>
<evidence type="ECO:0000259" key="2">
    <source>
        <dbReference type="PROSITE" id="PS50110"/>
    </source>
</evidence>
<name>A0A2S0VLB1_9ALTE</name>
<dbReference type="Gene3D" id="3.40.50.2300">
    <property type="match status" value="1"/>
</dbReference>
<keyword evidence="4" id="KW-1185">Reference proteome</keyword>
<dbReference type="InterPro" id="IPR052048">
    <property type="entry name" value="ST_Response_Regulator"/>
</dbReference>
<dbReference type="InterPro" id="IPR011006">
    <property type="entry name" value="CheY-like_superfamily"/>
</dbReference>
<dbReference type="PROSITE" id="PS50110">
    <property type="entry name" value="RESPONSE_REGULATORY"/>
    <property type="match status" value="1"/>
</dbReference>
<dbReference type="InterPro" id="IPR001789">
    <property type="entry name" value="Sig_transdc_resp-reg_receiver"/>
</dbReference>
<protein>
    <submittedName>
        <fullName evidence="3">Two-component system response regulator</fullName>
    </submittedName>
</protein>
<dbReference type="KEGG" id="cate:C2869_00405"/>
<dbReference type="GO" id="GO:0000160">
    <property type="term" value="P:phosphorelay signal transduction system"/>
    <property type="evidence" value="ECO:0007669"/>
    <property type="project" value="InterPro"/>
</dbReference>
<dbReference type="SUPFAM" id="SSF52172">
    <property type="entry name" value="CheY-like"/>
    <property type="match status" value="1"/>
</dbReference>
<evidence type="ECO:0000313" key="3">
    <source>
        <dbReference type="EMBL" id="AWB64992.1"/>
    </source>
</evidence>
<dbReference type="EMBL" id="CP026604">
    <property type="protein sequence ID" value="AWB64992.1"/>
    <property type="molecule type" value="Genomic_DNA"/>
</dbReference>
<dbReference type="Pfam" id="PF00072">
    <property type="entry name" value="Response_reg"/>
    <property type="match status" value="1"/>
</dbReference>
<dbReference type="PANTHER" id="PTHR43228">
    <property type="entry name" value="TWO-COMPONENT RESPONSE REGULATOR"/>
    <property type="match status" value="1"/>
</dbReference>
<evidence type="ECO:0000313" key="4">
    <source>
        <dbReference type="Proteomes" id="UP000244441"/>
    </source>
</evidence>
<dbReference type="PANTHER" id="PTHR43228:SF1">
    <property type="entry name" value="TWO-COMPONENT RESPONSE REGULATOR ARR22"/>
    <property type="match status" value="1"/>
</dbReference>
<dbReference type="Proteomes" id="UP000244441">
    <property type="component" value="Chromosome"/>
</dbReference>
<dbReference type="AlphaFoldDB" id="A0A2S0VLB1"/>
<sequence length="133" mass="14876">MALQTGLLTTRPEKVLIVDDARLMRDFLRNMLLELGFGNFSEAENRKDTLRKFKEEKPDVVFLDIELEEENGLEILAQLKEMDAGANVAIVSAHSTIVNVRKAMDLGAKGFMVKPYKPKKLVATLKNMGVAIV</sequence>
<dbReference type="RefSeq" id="WP_108601071.1">
    <property type="nucleotide sequence ID" value="NZ_CP026604.1"/>
</dbReference>
<gene>
    <name evidence="3" type="ORF">C2869_00405</name>
</gene>
<accession>A0A2S0VLB1</accession>
<feature type="modified residue" description="4-aspartylphosphate" evidence="1">
    <location>
        <position position="64"/>
    </location>
</feature>
<reference evidence="3 4" key="1">
    <citation type="submission" date="2018-01" db="EMBL/GenBank/DDBJ databases">
        <title>Genome sequence of a Cantenovulum-like bacteria.</title>
        <authorList>
            <person name="Tan W.R."/>
            <person name="Lau N.-S."/>
            <person name="Go F."/>
            <person name="Amirul A.-A.A."/>
        </authorList>
    </citation>
    <scope>NUCLEOTIDE SEQUENCE [LARGE SCALE GENOMIC DNA]</scope>
    <source>
        <strain evidence="3 4">CCB-QB4</strain>
    </source>
</reference>
<feature type="domain" description="Response regulatory" evidence="2">
    <location>
        <begin position="14"/>
        <end position="129"/>
    </location>
</feature>
<dbReference type="OrthoDB" id="5637927at2"/>
<evidence type="ECO:0000256" key="1">
    <source>
        <dbReference type="PROSITE-ProRule" id="PRU00169"/>
    </source>
</evidence>
<dbReference type="SMART" id="SM00448">
    <property type="entry name" value="REC"/>
    <property type="match status" value="1"/>
</dbReference>
<proteinExistence type="predicted"/>
<organism evidence="3 4">
    <name type="scientific">Saccharobesus litoralis</name>
    <dbReference type="NCBI Taxonomy" id="2172099"/>
    <lineage>
        <taxon>Bacteria</taxon>
        <taxon>Pseudomonadati</taxon>
        <taxon>Pseudomonadota</taxon>
        <taxon>Gammaproteobacteria</taxon>
        <taxon>Alteromonadales</taxon>
        <taxon>Alteromonadaceae</taxon>
        <taxon>Saccharobesus</taxon>
    </lineage>
</organism>